<name>H3GTQ9_PHYRM</name>
<dbReference type="InParanoid" id="H3GTQ9"/>
<accession>H3GTQ9</accession>
<dbReference type="VEuPathDB" id="FungiDB:KRP22_7349"/>
<dbReference type="VEuPathDB" id="FungiDB:KRP23_2789"/>
<keyword evidence="2" id="KW-1185">Reference proteome</keyword>
<evidence type="ECO:0000313" key="2">
    <source>
        <dbReference type="Proteomes" id="UP000005238"/>
    </source>
</evidence>
<sequence>MRRQDKLTAVRTQTVYGLKKLQGPTEDDVVRKAALMNLTVTKKVHDGVIRDASEGGDVVVGFSFHADDLSHEVLSNADVTNIKQELEDVVYELGVNLDTVKDTQAECPPAAVDKHVQVVAAVHALQA</sequence>
<dbReference type="EnsemblProtists" id="Phyra80543">
    <property type="protein sequence ID" value="Phyra80543"/>
    <property type="gene ID" value="Phyra80543"/>
</dbReference>
<proteinExistence type="predicted"/>
<dbReference type="EMBL" id="DS566047">
    <property type="status" value="NOT_ANNOTATED_CDS"/>
    <property type="molecule type" value="Genomic_DNA"/>
</dbReference>
<reference evidence="2" key="1">
    <citation type="journal article" date="2006" name="Science">
        <title>Phytophthora genome sequences uncover evolutionary origins and mechanisms of pathogenesis.</title>
        <authorList>
            <person name="Tyler B.M."/>
            <person name="Tripathy S."/>
            <person name="Zhang X."/>
            <person name="Dehal P."/>
            <person name="Jiang R.H."/>
            <person name="Aerts A."/>
            <person name="Arredondo F.D."/>
            <person name="Baxter L."/>
            <person name="Bensasson D."/>
            <person name="Beynon J.L."/>
            <person name="Chapman J."/>
            <person name="Damasceno C.M."/>
            <person name="Dorrance A.E."/>
            <person name="Dou D."/>
            <person name="Dickerman A.W."/>
            <person name="Dubchak I.L."/>
            <person name="Garbelotto M."/>
            <person name="Gijzen M."/>
            <person name="Gordon S.G."/>
            <person name="Govers F."/>
            <person name="Grunwald N.J."/>
            <person name="Huang W."/>
            <person name="Ivors K.L."/>
            <person name="Jones R.W."/>
            <person name="Kamoun S."/>
            <person name="Krampis K."/>
            <person name="Lamour K.H."/>
            <person name="Lee M.K."/>
            <person name="McDonald W.H."/>
            <person name="Medina M."/>
            <person name="Meijer H.J."/>
            <person name="Nordberg E.K."/>
            <person name="Maclean D.J."/>
            <person name="Ospina-Giraldo M.D."/>
            <person name="Morris P.F."/>
            <person name="Phuntumart V."/>
            <person name="Putnam N.H."/>
            <person name="Rash S."/>
            <person name="Rose J.K."/>
            <person name="Sakihama Y."/>
            <person name="Salamov A.A."/>
            <person name="Savidor A."/>
            <person name="Scheuring C.F."/>
            <person name="Smith B.M."/>
            <person name="Sobral B.W."/>
            <person name="Terry A."/>
            <person name="Torto-Alalibo T.A."/>
            <person name="Win J."/>
            <person name="Xu Z."/>
            <person name="Zhang H."/>
            <person name="Grigoriev I.V."/>
            <person name="Rokhsar D.S."/>
            <person name="Boore J.L."/>
        </authorList>
    </citation>
    <scope>NUCLEOTIDE SEQUENCE [LARGE SCALE GENOMIC DNA]</scope>
    <source>
        <strain evidence="2">Pr102</strain>
    </source>
</reference>
<organism evidence="1 2">
    <name type="scientific">Phytophthora ramorum</name>
    <name type="common">Sudden oak death agent</name>
    <dbReference type="NCBI Taxonomy" id="164328"/>
    <lineage>
        <taxon>Eukaryota</taxon>
        <taxon>Sar</taxon>
        <taxon>Stramenopiles</taxon>
        <taxon>Oomycota</taxon>
        <taxon>Peronosporomycetes</taxon>
        <taxon>Peronosporales</taxon>
        <taxon>Peronosporaceae</taxon>
        <taxon>Phytophthora</taxon>
    </lineage>
</organism>
<reference evidence="1" key="2">
    <citation type="submission" date="2015-06" db="UniProtKB">
        <authorList>
            <consortium name="EnsemblProtists"/>
        </authorList>
    </citation>
    <scope>IDENTIFICATION</scope>
    <source>
        <strain evidence="1">Pr102</strain>
    </source>
</reference>
<dbReference type="AlphaFoldDB" id="H3GTQ9"/>
<evidence type="ECO:0000313" key="1">
    <source>
        <dbReference type="EnsemblProtists" id="Phyra80543"/>
    </source>
</evidence>
<dbReference type="Proteomes" id="UP000005238">
    <property type="component" value="Unassembled WGS sequence"/>
</dbReference>
<dbReference type="STRING" id="164328.H3GTQ9"/>
<protein>
    <submittedName>
        <fullName evidence="1">Uncharacterized protein</fullName>
    </submittedName>
</protein>
<dbReference type="HOGENOM" id="CLU_1974928_0_0_1"/>